<evidence type="ECO:0000313" key="2">
    <source>
        <dbReference type="EMBL" id="GLD52324.1"/>
    </source>
</evidence>
<organism evidence="2 3">
    <name type="scientific">Lates japonicus</name>
    <name type="common">Japanese lates</name>
    <dbReference type="NCBI Taxonomy" id="270547"/>
    <lineage>
        <taxon>Eukaryota</taxon>
        <taxon>Metazoa</taxon>
        <taxon>Chordata</taxon>
        <taxon>Craniata</taxon>
        <taxon>Vertebrata</taxon>
        <taxon>Euteleostomi</taxon>
        <taxon>Actinopterygii</taxon>
        <taxon>Neopterygii</taxon>
        <taxon>Teleostei</taxon>
        <taxon>Neoteleostei</taxon>
        <taxon>Acanthomorphata</taxon>
        <taxon>Carangaria</taxon>
        <taxon>Carangaria incertae sedis</taxon>
        <taxon>Centropomidae</taxon>
        <taxon>Lates</taxon>
    </lineage>
</organism>
<reference evidence="2" key="1">
    <citation type="submission" date="2022-08" db="EMBL/GenBank/DDBJ databases">
        <title>Genome sequencing of akame (Lates japonicus).</title>
        <authorList>
            <person name="Hashiguchi Y."/>
            <person name="Takahashi H."/>
        </authorList>
    </citation>
    <scope>NUCLEOTIDE SEQUENCE</scope>
    <source>
        <strain evidence="2">Kochi</strain>
    </source>
</reference>
<evidence type="ECO:0000313" key="3">
    <source>
        <dbReference type="Proteomes" id="UP001279410"/>
    </source>
</evidence>
<accession>A0AAD3MF27</accession>
<comment type="caution">
    <text evidence="2">The sequence shown here is derived from an EMBL/GenBank/DDBJ whole genome shotgun (WGS) entry which is preliminary data.</text>
</comment>
<proteinExistence type="predicted"/>
<gene>
    <name evidence="2" type="ORF">AKAME5_000524900</name>
</gene>
<name>A0AAD3MF27_LATJO</name>
<feature type="region of interest" description="Disordered" evidence="1">
    <location>
        <begin position="1"/>
        <end position="75"/>
    </location>
</feature>
<protein>
    <submittedName>
        <fullName evidence="2">Phosphatidylcholine:ceramide cholinephosphotransferase 2 isoform X1</fullName>
    </submittedName>
</protein>
<dbReference type="Proteomes" id="UP001279410">
    <property type="component" value="Unassembled WGS sequence"/>
</dbReference>
<dbReference type="EMBL" id="BRZM01000013">
    <property type="protein sequence ID" value="GLD52324.1"/>
    <property type="molecule type" value="Genomic_DNA"/>
</dbReference>
<dbReference type="AlphaFoldDB" id="A0AAD3MF27"/>
<sequence length="94" mass="10425">MDENLRGHGGGALPQKPAAVSCNEPVQAEQSTEHRAQHQGFKEPLLQLQEEALGGPSKAAKKPQPRGAVPVDGQCRHPWHHRRLWMRETLPLTI</sequence>
<evidence type="ECO:0000256" key="1">
    <source>
        <dbReference type="SAM" id="MobiDB-lite"/>
    </source>
</evidence>
<keyword evidence="3" id="KW-1185">Reference proteome</keyword>